<keyword evidence="6" id="KW-0805">Transcription regulation</keyword>
<dbReference type="PANTHER" id="PTHR24408">
    <property type="entry name" value="ZINC FINGER PROTEIN"/>
    <property type="match status" value="1"/>
</dbReference>
<keyword evidence="13" id="KW-1185">Reference proteome</keyword>
<dbReference type="OrthoDB" id="8117402at2759"/>
<dbReference type="PROSITE" id="PS50157">
    <property type="entry name" value="ZINC_FINGER_C2H2_2"/>
    <property type="match status" value="11"/>
</dbReference>
<feature type="domain" description="C2H2-type" evidence="11">
    <location>
        <begin position="277"/>
        <end position="304"/>
    </location>
</feature>
<feature type="domain" description="C2H2-type" evidence="11">
    <location>
        <begin position="75"/>
        <end position="102"/>
    </location>
</feature>
<feature type="domain" description="C2H2-type" evidence="11">
    <location>
        <begin position="131"/>
        <end position="158"/>
    </location>
</feature>
<dbReference type="PROSITE" id="PS00028">
    <property type="entry name" value="ZINC_FINGER_C2H2_1"/>
    <property type="match status" value="12"/>
</dbReference>
<name>A0A9P0BXX8_CHRIL</name>
<accession>A0A9P0BXX8</accession>
<feature type="domain" description="C2H2-type" evidence="11">
    <location>
        <begin position="46"/>
        <end position="70"/>
    </location>
</feature>
<dbReference type="Proteomes" id="UP001154114">
    <property type="component" value="Chromosome 31"/>
</dbReference>
<keyword evidence="2" id="KW-0479">Metal-binding</keyword>
<sequence>MREKRKKKRATKPKPTSYTCTDCGKKFANQGLWKAHTKLHTTEHPFKCELCSYTCKIKKYLSRHVKKVHTKPVGNQCTVCGKCFHYDCNLQKHMRVHTGEKPYKCKVCGKAFSSAYSLSGHKLIHTGEKPYQCAFCDYACRDNSTIRRHQERHMGISKEYPCTICKKIFKNKSTLQVHLDEVHFELDARKNPCQQCDKLFKTKASLRLHVNSIHNKANRVRCEICNAKVTKNNMTSHLQGHVDVKPYKCSYKTCGRKFKRKGDLQKHAIIHYPSHQYQCSYCDRRFARKYRWWQHERLHESGDKVECHYCGVTFKSKTYLGRHIKRAHGPDSKQYVCDVCQTVTYTRKGIVLHVKYGHGTAKDTICKICNKDHLKYLNLKEHYLQMHNIKYSLLPKKKEDGIIIKEEPYELEITTEADIQTDTDFIYEVGMKREGEEVSTGMLSPQPACPIDSDSILYSRKVLAEDMTRSMHEHDHFYIGRLAKRKECRVLPNPITDKIKEKKVKRSIEKLLSEVRVKKEWRAMEKLRREYNRRIKNASCGSKTESTSIRYFKKPENKKNKQNNEINDKDNVNDDKDPKNDEIGDENNKNQEMNITGDTNEEVGDDTRNDETVEDNDDEQSVDDDDKNDIDYRESDSENDEVNRNKIKFNTHQCYICFKLFKTKTDLKHHCKEHFDICNEKMLKKCPFCGYVTNLQITRHIRLVHNVFIELPYAKIKERNCDTGSKYVFQIDKDCELEIIPSISNLNKLASMKIDEKNRKTKNVFLGTTKLIKKDKDWIVEKQPVNINSQYLLPEFTKDDYKKIKVIGEGYLNRMKSLSFLAKKKGVKMLFPCYGCDKICLSMCALKLHSRKHESNPKAFKPKVWKNKILNCYNNNKKIKKKIQKVCVPKIKIKDVDFDVNNIREVGGKKLNINNAVSLTFDSQAKPNPVRNKHKCDKELIEFYENNIKGGDIEFWQFLKIFNKMSRENINDFQDLENRTDFGMHKMYNNSVSSNNNVNIEAGNTSESIASVDKVVKKVRKTKNKFTRAIMISKKEYMKRNLIKNEMRKRLMESQ</sequence>
<keyword evidence="5" id="KW-0862">Zinc</keyword>
<evidence type="ECO:0000256" key="6">
    <source>
        <dbReference type="ARBA" id="ARBA00023015"/>
    </source>
</evidence>
<feature type="compositionally biased region" description="Acidic residues" evidence="10">
    <location>
        <begin position="612"/>
        <end position="628"/>
    </location>
</feature>
<evidence type="ECO:0000256" key="5">
    <source>
        <dbReference type="ARBA" id="ARBA00022833"/>
    </source>
</evidence>
<keyword evidence="8" id="KW-0539">Nucleus</keyword>
<protein>
    <recommendedName>
        <fullName evidence="11">C2H2-type domain-containing protein</fullName>
    </recommendedName>
</protein>
<keyword evidence="3" id="KW-0677">Repeat</keyword>
<evidence type="ECO:0000256" key="10">
    <source>
        <dbReference type="SAM" id="MobiDB-lite"/>
    </source>
</evidence>
<evidence type="ECO:0000256" key="2">
    <source>
        <dbReference type="ARBA" id="ARBA00022723"/>
    </source>
</evidence>
<feature type="compositionally biased region" description="Polar residues" evidence="10">
    <location>
        <begin position="539"/>
        <end position="549"/>
    </location>
</feature>
<evidence type="ECO:0000256" key="8">
    <source>
        <dbReference type="ARBA" id="ARBA00023242"/>
    </source>
</evidence>
<dbReference type="PANTHER" id="PTHR24408:SF61">
    <property type="entry name" value="E3 SUMO-PROTEIN LIGASE ZNF451"/>
    <property type="match status" value="1"/>
</dbReference>
<dbReference type="GO" id="GO:0043565">
    <property type="term" value="F:sequence-specific DNA binding"/>
    <property type="evidence" value="ECO:0007669"/>
    <property type="project" value="TreeGrafter"/>
</dbReference>
<evidence type="ECO:0000256" key="9">
    <source>
        <dbReference type="PROSITE-ProRule" id="PRU00042"/>
    </source>
</evidence>
<proteinExistence type="predicted"/>
<evidence type="ECO:0000259" key="11">
    <source>
        <dbReference type="PROSITE" id="PS50157"/>
    </source>
</evidence>
<evidence type="ECO:0000256" key="4">
    <source>
        <dbReference type="ARBA" id="ARBA00022771"/>
    </source>
</evidence>
<dbReference type="GO" id="GO:0000981">
    <property type="term" value="F:DNA-binding transcription factor activity, RNA polymerase II-specific"/>
    <property type="evidence" value="ECO:0007669"/>
    <property type="project" value="TreeGrafter"/>
</dbReference>
<dbReference type="Gene3D" id="3.30.160.60">
    <property type="entry name" value="Classic Zinc Finger"/>
    <property type="match status" value="8"/>
</dbReference>
<organism evidence="12 13">
    <name type="scientific">Chrysodeixis includens</name>
    <name type="common">Soybean looper</name>
    <name type="synonym">Pseudoplusia includens</name>
    <dbReference type="NCBI Taxonomy" id="689277"/>
    <lineage>
        <taxon>Eukaryota</taxon>
        <taxon>Metazoa</taxon>
        <taxon>Ecdysozoa</taxon>
        <taxon>Arthropoda</taxon>
        <taxon>Hexapoda</taxon>
        <taxon>Insecta</taxon>
        <taxon>Pterygota</taxon>
        <taxon>Neoptera</taxon>
        <taxon>Endopterygota</taxon>
        <taxon>Lepidoptera</taxon>
        <taxon>Glossata</taxon>
        <taxon>Ditrysia</taxon>
        <taxon>Noctuoidea</taxon>
        <taxon>Noctuidae</taxon>
        <taxon>Plusiinae</taxon>
        <taxon>Chrysodeixis</taxon>
    </lineage>
</organism>
<feature type="domain" description="C2H2-type" evidence="11">
    <location>
        <begin position="18"/>
        <end position="45"/>
    </location>
</feature>
<evidence type="ECO:0000256" key="3">
    <source>
        <dbReference type="ARBA" id="ARBA00022737"/>
    </source>
</evidence>
<keyword evidence="7" id="KW-0804">Transcription</keyword>
<dbReference type="FunFam" id="3.30.160.60:FF:002090">
    <property type="entry name" value="Zinc finger protein 473"/>
    <property type="match status" value="1"/>
</dbReference>
<feature type="domain" description="C2H2-type" evidence="11">
    <location>
        <begin position="191"/>
        <end position="219"/>
    </location>
</feature>
<feature type="region of interest" description="Disordered" evidence="10">
    <location>
        <begin position="539"/>
        <end position="641"/>
    </location>
</feature>
<feature type="compositionally biased region" description="Basic and acidic residues" evidence="10">
    <location>
        <begin position="629"/>
        <end position="641"/>
    </location>
</feature>
<feature type="domain" description="C2H2-type" evidence="11">
    <location>
        <begin position="247"/>
        <end position="276"/>
    </location>
</feature>
<dbReference type="AlphaFoldDB" id="A0A9P0BXX8"/>
<dbReference type="SUPFAM" id="SSF57667">
    <property type="entry name" value="beta-beta-alpha zinc fingers"/>
    <property type="match status" value="6"/>
</dbReference>
<dbReference type="Pfam" id="PF13465">
    <property type="entry name" value="zf-H2C2_2"/>
    <property type="match status" value="1"/>
</dbReference>
<reference evidence="12" key="1">
    <citation type="submission" date="2021-12" db="EMBL/GenBank/DDBJ databases">
        <authorList>
            <person name="King R."/>
        </authorList>
    </citation>
    <scope>NUCLEOTIDE SEQUENCE</scope>
</reference>
<dbReference type="Pfam" id="PF23611">
    <property type="entry name" value="zf-C2H2_16"/>
    <property type="match status" value="1"/>
</dbReference>
<dbReference type="FunFam" id="3.30.160.60:FF:000446">
    <property type="entry name" value="Zinc finger protein"/>
    <property type="match status" value="1"/>
</dbReference>
<keyword evidence="4 9" id="KW-0863">Zinc-finger</keyword>
<evidence type="ECO:0000313" key="12">
    <source>
        <dbReference type="EMBL" id="CAH0602323.1"/>
    </source>
</evidence>
<dbReference type="InterPro" id="IPR056438">
    <property type="entry name" value="Znf-C2H2_CTCF"/>
</dbReference>
<feature type="domain" description="C2H2-type" evidence="11">
    <location>
        <begin position="103"/>
        <end position="130"/>
    </location>
</feature>
<feature type="domain" description="C2H2-type" evidence="11">
    <location>
        <begin position="305"/>
        <end position="333"/>
    </location>
</feature>
<dbReference type="GO" id="GO:0005634">
    <property type="term" value="C:nucleus"/>
    <property type="evidence" value="ECO:0007669"/>
    <property type="project" value="UniProtKB-SubCell"/>
</dbReference>
<evidence type="ECO:0000256" key="1">
    <source>
        <dbReference type="ARBA" id="ARBA00004123"/>
    </source>
</evidence>
<dbReference type="InterPro" id="IPR036236">
    <property type="entry name" value="Znf_C2H2_sf"/>
</dbReference>
<evidence type="ECO:0000256" key="7">
    <source>
        <dbReference type="ARBA" id="ARBA00023163"/>
    </source>
</evidence>
<dbReference type="FunFam" id="3.30.160.60:FF:001498">
    <property type="entry name" value="Zinc finger protein 404"/>
    <property type="match status" value="1"/>
</dbReference>
<dbReference type="SMART" id="SM00355">
    <property type="entry name" value="ZnF_C2H2"/>
    <property type="match status" value="16"/>
</dbReference>
<feature type="domain" description="C2H2-type" evidence="11">
    <location>
        <begin position="160"/>
        <end position="188"/>
    </location>
</feature>
<dbReference type="Pfam" id="PF00096">
    <property type="entry name" value="zf-C2H2"/>
    <property type="match status" value="6"/>
</dbReference>
<comment type="subcellular location">
    <subcellularLocation>
        <location evidence="1">Nucleus</location>
    </subcellularLocation>
</comment>
<feature type="domain" description="C2H2-type" evidence="11">
    <location>
        <begin position="652"/>
        <end position="674"/>
    </location>
</feature>
<dbReference type="InterPro" id="IPR013087">
    <property type="entry name" value="Znf_C2H2_type"/>
</dbReference>
<gene>
    <name evidence="12" type="ORF">CINC_LOCUS9965</name>
</gene>
<dbReference type="GO" id="GO:0008270">
    <property type="term" value="F:zinc ion binding"/>
    <property type="evidence" value="ECO:0007669"/>
    <property type="project" value="UniProtKB-KW"/>
</dbReference>
<evidence type="ECO:0000313" key="13">
    <source>
        <dbReference type="Proteomes" id="UP001154114"/>
    </source>
</evidence>
<feature type="compositionally biased region" description="Basic and acidic residues" evidence="10">
    <location>
        <begin position="566"/>
        <end position="589"/>
    </location>
</feature>
<dbReference type="EMBL" id="LR824034">
    <property type="protein sequence ID" value="CAH0602323.1"/>
    <property type="molecule type" value="Genomic_DNA"/>
</dbReference>